<accession>A0ACB8A244</accession>
<name>A0ACB8A244_9AGAM</name>
<keyword evidence="2" id="KW-1185">Reference proteome</keyword>
<sequence>MAVPASAQFLNESQSMDERRLCHSSRFVVETEKEPQGSGRTPITQKLARMMSIGRSGSFTSPFPWIDTTNGLLPERDIRFHQSNREYGRSSDNHIPDVQVGATHSAKTPSSSHSNSSCSIISSLILLVALAIGYLSLHRNGIARQFTLYSGHDSLEHRLAYLEGAVAAMQKSEATLVTLVERSILRYSKDFIGRQDFALGRSGAEVLLDLTTPPPPVQRTSSSFKSKVVRNAPDVALNENLSAGSCWRFDGKSGQLGISLIEPISVTHITIDHIAKELTSTIELAPRVLVVWGAVDEEKHAAKLQLAVQTATGTAAELFASKKRPPITNGLQFVPLAWVDYNILATSHVQTFAVFDYVEALDLEFGVVVFEILDNWGAASTCIYRLRVHGKAAEGAL</sequence>
<gene>
    <name evidence="1" type="ORF">BJ138DRAFT_482150</name>
</gene>
<dbReference type="Proteomes" id="UP000790377">
    <property type="component" value="Unassembled WGS sequence"/>
</dbReference>
<reference evidence="1" key="1">
    <citation type="journal article" date="2021" name="New Phytol.">
        <title>Evolutionary innovations through gain and loss of genes in the ectomycorrhizal Boletales.</title>
        <authorList>
            <person name="Wu G."/>
            <person name="Miyauchi S."/>
            <person name="Morin E."/>
            <person name="Kuo A."/>
            <person name="Drula E."/>
            <person name="Varga T."/>
            <person name="Kohler A."/>
            <person name="Feng B."/>
            <person name="Cao Y."/>
            <person name="Lipzen A."/>
            <person name="Daum C."/>
            <person name="Hundley H."/>
            <person name="Pangilinan J."/>
            <person name="Johnson J."/>
            <person name="Barry K."/>
            <person name="LaButti K."/>
            <person name="Ng V."/>
            <person name="Ahrendt S."/>
            <person name="Min B."/>
            <person name="Choi I.G."/>
            <person name="Park H."/>
            <person name="Plett J.M."/>
            <person name="Magnuson J."/>
            <person name="Spatafora J.W."/>
            <person name="Nagy L.G."/>
            <person name="Henrissat B."/>
            <person name="Grigoriev I.V."/>
            <person name="Yang Z.L."/>
            <person name="Xu J."/>
            <person name="Martin F.M."/>
        </authorList>
    </citation>
    <scope>NUCLEOTIDE SEQUENCE</scope>
    <source>
        <strain evidence="1">ATCC 28755</strain>
    </source>
</reference>
<evidence type="ECO:0000313" key="1">
    <source>
        <dbReference type="EMBL" id="KAH7907600.1"/>
    </source>
</evidence>
<comment type="caution">
    <text evidence="1">The sequence shown here is derived from an EMBL/GenBank/DDBJ whole genome shotgun (WGS) entry which is preliminary data.</text>
</comment>
<dbReference type="EMBL" id="MU267889">
    <property type="protein sequence ID" value="KAH7907600.1"/>
    <property type="molecule type" value="Genomic_DNA"/>
</dbReference>
<organism evidence="1 2">
    <name type="scientific">Hygrophoropsis aurantiaca</name>
    <dbReference type="NCBI Taxonomy" id="72124"/>
    <lineage>
        <taxon>Eukaryota</taxon>
        <taxon>Fungi</taxon>
        <taxon>Dikarya</taxon>
        <taxon>Basidiomycota</taxon>
        <taxon>Agaricomycotina</taxon>
        <taxon>Agaricomycetes</taxon>
        <taxon>Agaricomycetidae</taxon>
        <taxon>Boletales</taxon>
        <taxon>Coniophorineae</taxon>
        <taxon>Hygrophoropsidaceae</taxon>
        <taxon>Hygrophoropsis</taxon>
    </lineage>
</organism>
<proteinExistence type="predicted"/>
<protein>
    <submittedName>
        <fullName evidence="1">Uncharacterized protein</fullName>
    </submittedName>
</protein>
<evidence type="ECO:0000313" key="2">
    <source>
        <dbReference type="Proteomes" id="UP000790377"/>
    </source>
</evidence>